<dbReference type="HOGENOM" id="CLU_1510483_0_0_1"/>
<name>T0LCV3_COLGC</name>
<organism evidence="1 2">
    <name type="scientific">Colletotrichum gloeosporioides (strain Cg-14)</name>
    <name type="common">Anthracnose fungus</name>
    <name type="synonym">Glomerella cingulata</name>
    <dbReference type="NCBI Taxonomy" id="1237896"/>
    <lineage>
        <taxon>Eukaryota</taxon>
        <taxon>Fungi</taxon>
        <taxon>Dikarya</taxon>
        <taxon>Ascomycota</taxon>
        <taxon>Pezizomycotina</taxon>
        <taxon>Sordariomycetes</taxon>
        <taxon>Hypocreomycetidae</taxon>
        <taxon>Glomerellales</taxon>
        <taxon>Glomerellaceae</taxon>
        <taxon>Colletotrichum</taxon>
        <taxon>Colletotrichum gloeosporioides species complex</taxon>
    </lineage>
</organism>
<accession>T0LCV3</accession>
<protein>
    <submittedName>
        <fullName evidence="1">Uncharacterized protein</fullName>
    </submittedName>
</protein>
<dbReference type="AlphaFoldDB" id="T0LCV3"/>
<dbReference type="EMBL" id="AMYD01002298">
    <property type="protein sequence ID" value="EQB49541.1"/>
    <property type="molecule type" value="Genomic_DNA"/>
</dbReference>
<proteinExistence type="predicted"/>
<comment type="caution">
    <text evidence="1">The sequence shown here is derived from an EMBL/GenBank/DDBJ whole genome shotgun (WGS) entry which is preliminary data.</text>
</comment>
<dbReference type="Proteomes" id="UP000015530">
    <property type="component" value="Unassembled WGS sequence"/>
</dbReference>
<gene>
    <name evidence="1" type="ORF">CGLO_11133</name>
</gene>
<evidence type="ECO:0000313" key="2">
    <source>
        <dbReference type="Proteomes" id="UP000015530"/>
    </source>
</evidence>
<sequence length="178" mass="20023">MWDAAFRYETAEALDPGVLEIIYSDEYVAAFQSHDKTTIAQLGMPFESLMGMSEAAEAQARAAKTIAPKLITTQEGRRQEYRTAMESGVCGLAPCQTHEKLEHGLILLEINTSTIVASFHEPYRNLDALDDQAFTLSWSLHPVLVTQSVHDFENDIGRDWDAKTWASRNVQYDGHDSW</sequence>
<reference evidence="2" key="1">
    <citation type="journal article" date="2013" name="Mol. Plant Microbe Interact.">
        <title>Global aspects of pacC regulation of pathogenicity genes in Colletotrichum gloeosporioides as revealed by transcriptome analysis.</title>
        <authorList>
            <person name="Alkan N."/>
            <person name="Meng X."/>
            <person name="Friedlander G."/>
            <person name="Reuveni E."/>
            <person name="Sukno S."/>
            <person name="Sherman A."/>
            <person name="Thon M."/>
            <person name="Fluhr R."/>
            <person name="Prusky D."/>
        </authorList>
    </citation>
    <scope>NUCLEOTIDE SEQUENCE [LARGE SCALE GENOMIC DNA]</scope>
    <source>
        <strain evidence="2">Cg-14</strain>
    </source>
</reference>
<evidence type="ECO:0000313" key="1">
    <source>
        <dbReference type="EMBL" id="EQB49541.1"/>
    </source>
</evidence>